<comment type="caution">
    <text evidence="2">The sequence shown here is derived from an EMBL/GenBank/DDBJ whole genome shotgun (WGS) entry which is preliminary data.</text>
</comment>
<feature type="region of interest" description="Disordered" evidence="1">
    <location>
        <begin position="338"/>
        <end position="358"/>
    </location>
</feature>
<organism evidence="2 3">
    <name type="scientific">Trichoglossum hirsutum</name>
    <dbReference type="NCBI Taxonomy" id="265104"/>
    <lineage>
        <taxon>Eukaryota</taxon>
        <taxon>Fungi</taxon>
        <taxon>Dikarya</taxon>
        <taxon>Ascomycota</taxon>
        <taxon>Pezizomycotina</taxon>
        <taxon>Geoglossomycetes</taxon>
        <taxon>Geoglossales</taxon>
        <taxon>Geoglossaceae</taxon>
        <taxon>Trichoglossum</taxon>
    </lineage>
</organism>
<dbReference type="Proteomes" id="UP000750711">
    <property type="component" value="Unassembled WGS sequence"/>
</dbReference>
<feature type="compositionally biased region" description="Pro residues" evidence="1">
    <location>
        <begin position="424"/>
        <end position="437"/>
    </location>
</feature>
<feature type="compositionally biased region" description="Polar residues" evidence="1">
    <location>
        <begin position="269"/>
        <end position="278"/>
    </location>
</feature>
<reference evidence="2" key="1">
    <citation type="submission" date="2021-03" db="EMBL/GenBank/DDBJ databases">
        <title>Comparative genomics and phylogenomic investigation of the class Geoglossomycetes provide insights into ecological specialization and systematics.</title>
        <authorList>
            <person name="Melie T."/>
            <person name="Pirro S."/>
            <person name="Miller A.N."/>
            <person name="Quandt A."/>
        </authorList>
    </citation>
    <scope>NUCLEOTIDE SEQUENCE</scope>
    <source>
        <strain evidence="2">CAQ_001_2017</strain>
    </source>
</reference>
<feature type="compositionally biased region" description="Polar residues" evidence="1">
    <location>
        <begin position="95"/>
        <end position="110"/>
    </location>
</feature>
<dbReference type="AlphaFoldDB" id="A0A9P8RSE8"/>
<evidence type="ECO:0000256" key="1">
    <source>
        <dbReference type="SAM" id="MobiDB-lite"/>
    </source>
</evidence>
<feature type="region of interest" description="Disordered" evidence="1">
    <location>
        <begin position="415"/>
        <end position="472"/>
    </location>
</feature>
<feature type="compositionally biased region" description="Polar residues" evidence="1">
    <location>
        <begin position="208"/>
        <end position="225"/>
    </location>
</feature>
<feature type="compositionally biased region" description="Basic residues" evidence="1">
    <location>
        <begin position="250"/>
        <end position="264"/>
    </location>
</feature>
<dbReference type="EMBL" id="JAGHQM010000159">
    <property type="protein sequence ID" value="KAH0564930.1"/>
    <property type="molecule type" value="Genomic_DNA"/>
</dbReference>
<protein>
    <submittedName>
        <fullName evidence="2">Uncharacterized protein</fullName>
    </submittedName>
</protein>
<gene>
    <name evidence="2" type="ORF">GP486_001685</name>
</gene>
<feature type="compositionally biased region" description="Basic and acidic residues" evidence="1">
    <location>
        <begin position="449"/>
        <end position="459"/>
    </location>
</feature>
<sequence length="472" mass="51423">MVRPLGRSKSFRERSRGAASVKKDLGEDSAAFPRPRVSFESTAQTPYVSDDQTISTRHTRVFSPDEANRPSTSSGVPRWDRFVGLPANPHPLRQSPLSTTDRSPLPSSLPANRPSESETTLIGMALGSPQMDRSPAMQLPYGGSDGFSTYSSSTIGIEAWPGRNHQFKAPRSTKSGKWKLFGGMFSKKSSPATGSRSRSPLYQLAQASDPSIPSTVQQAHGTHNRSPMPAKDPSGVKQASLGSGLDKGGKRSKSVRHTTSRKLVKSPSKAVSRSQTLKSPAPQPWTPVSRFESSPMLDVDIPRIEMERYSVMFGSLLNPRNSSLLTRRQAALEKLKDLDGSAEEEESHPFRADVEPPAIQMPARRSSGALPKSPQTYLQSQLYRSNTSPSGLSPSRLALEHNQRLHDSGVVLMVHSPARENGPPKYPPQWTPYPPRASPLRSSPIMSHVSEEGGSRDPAHPPGPTRDAEDHP</sequence>
<evidence type="ECO:0000313" key="2">
    <source>
        <dbReference type="EMBL" id="KAH0564930.1"/>
    </source>
</evidence>
<proteinExistence type="predicted"/>
<feature type="region of interest" description="Disordered" evidence="1">
    <location>
        <begin position="208"/>
        <end position="291"/>
    </location>
</feature>
<feature type="non-terminal residue" evidence="2">
    <location>
        <position position="472"/>
    </location>
</feature>
<feature type="compositionally biased region" description="Polar residues" evidence="1">
    <location>
        <begin position="39"/>
        <end position="56"/>
    </location>
</feature>
<feature type="region of interest" description="Disordered" evidence="1">
    <location>
        <begin position="1"/>
        <end position="119"/>
    </location>
</feature>
<name>A0A9P8RSE8_9PEZI</name>
<keyword evidence="3" id="KW-1185">Reference proteome</keyword>
<feature type="compositionally biased region" description="Basic and acidic residues" evidence="1">
    <location>
        <begin position="10"/>
        <end position="26"/>
    </location>
</feature>
<evidence type="ECO:0000313" key="3">
    <source>
        <dbReference type="Proteomes" id="UP000750711"/>
    </source>
</evidence>
<accession>A0A9P8RSE8</accession>